<evidence type="ECO:0000256" key="4">
    <source>
        <dbReference type="ARBA" id="ARBA00023274"/>
    </source>
</evidence>
<feature type="compositionally biased region" description="Basic residues" evidence="6">
    <location>
        <begin position="307"/>
        <end position="319"/>
    </location>
</feature>
<dbReference type="GO" id="GO:0005685">
    <property type="term" value="C:U1 snRNP"/>
    <property type="evidence" value="ECO:0007669"/>
    <property type="project" value="TreeGrafter"/>
</dbReference>
<evidence type="ECO:0000259" key="7">
    <source>
        <dbReference type="PROSITE" id="PS50102"/>
    </source>
</evidence>
<evidence type="ECO:0000256" key="3">
    <source>
        <dbReference type="ARBA" id="ARBA00023242"/>
    </source>
</evidence>
<accession>D7G2P6</accession>
<dbReference type="PROSITE" id="PS50102">
    <property type="entry name" value="RRM"/>
    <property type="match status" value="1"/>
</dbReference>
<dbReference type="InterPro" id="IPR022023">
    <property type="entry name" value="U1snRNP70_N"/>
</dbReference>
<dbReference type="SUPFAM" id="SSF54928">
    <property type="entry name" value="RNA-binding domain, RBD"/>
    <property type="match status" value="1"/>
</dbReference>
<dbReference type="GO" id="GO:0003729">
    <property type="term" value="F:mRNA binding"/>
    <property type="evidence" value="ECO:0007669"/>
    <property type="project" value="TreeGrafter"/>
</dbReference>
<feature type="compositionally biased region" description="Basic and acidic residues" evidence="6">
    <location>
        <begin position="93"/>
        <end position="114"/>
    </location>
</feature>
<dbReference type="GO" id="GO:0000398">
    <property type="term" value="P:mRNA splicing, via spliceosome"/>
    <property type="evidence" value="ECO:0007669"/>
    <property type="project" value="TreeGrafter"/>
</dbReference>
<keyword evidence="4" id="KW-0687">Ribonucleoprotein</keyword>
<dbReference type="PANTHER" id="PTHR13952">
    <property type="entry name" value="U1 SMALL NUCLEAR RIBONUCLEOPROTEIN 70 KD"/>
    <property type="match status" value="1"/>
</dbReference>
<organism evidence="8 9">
    <name type="scientific">Ectocarpus siliculosus</name>
    <name type="common">Brown alga</name>
    <name type="synonym">Conferva siliculosa</name>
    <dbReference type="NCBI Taxonomy" id="2880"/>
    <lineage>
        <taxon>Eukaryota</taxon>
        <taxon>Sar</taxon>
        <taxon>Stramenopiles</taxon>
        <taxon>Ochrophyta</taxon>
        <taxon>PX clade</taxon>
        <taxon>Phaeophyceae</taxon>
        <taxon>Ectocarpales</taxon>
        <taxon>Ectocarpaceae</taxon>
        <taxon>Ectocarpus</taxon>
    </lineage>
</organism>
<dbReference type="InterPro" id="IPR012677">
    <property type="entry name" value="Nucleotide-bd_a/b_plait_sf"/>
</dbReference>
<dbReference type="AlphaFoldDB" id="D7G2P6"/>
<dbReference type="InterPro" id="IPR000504">
    <property type="entry name" value="RRM_dom"/>
</dbReference>
<keyword evidence="9" id="KW-1185">Reference proteome</keyword>
<feature type="compositionally biased region" description="Basic and acidic residues" evidence="6">
    <location>
        <begin position="224"/>
        <end position="306"/>
    </location>
</feature>
<protein>
    <recommendedName>
        <fullName evidence="7">RRM domain-containing protein</fullName>
    </recommendedName>
</protein>
<feature type="compositionally biased region" description="Basic residues" evidence="6">
    <location>
        <begin position="83"/>
        <end position="92"/>
    </location>
</feature>
<dbReference type="STRING" id="2880.D7G2P6"/>
<sequence>MNRRNTPRGQMSMGKGGPAIQMMEGAMRAMFEPPPPLEFKKSVCKRKPPTVEGVAAMLKGKGAANLFEKGVPPPPEKFETPRQKHARIAAAKKKTDEEGLKDKISKWNPKDDPKTKGDAYKTLFIAKISYDTTEKKLRREFEQFGRIQSIRMVQDEDGKPRGYAFVEYENEDDMRVAYKRGDGRKIDGRRVLVDVERGRTVRNWLPRRFGGGLGDSRKERPKKGHEAEWRERERLAAEAKEAEKEAKREKERQEERARRDREREEREKSRPAGKDGDGGDGKRSDSRERGRRGDSRDRSRSRDGSRDRRRRSRSRDRRR</sequence>
<feature type="domain" description="RRM" evidence="7">
    <location>
        <begin position="121"/>
        <end position="198"/>
    </location>
</feature>
<dbReference type="EMBL" id="FN649748">
    <property type="protein sequence ID" value="CBJ26871.1"/>
    <property type="molecule type" value="Genomic_DNA"/>
</dbReference>
<dbReference type="GO" id="GO:0071004">
    <property type="term" value="C:U2-type prespliceosome"/>
    <property type="evidence" value="ECO:0007669"/>
    <property type="project" value="TreeGrafter"/>
</dbReference>
<keyword evidence="3" id="KW-0539">Nucleus</keyword>
<dbReference type="Gene3D" id="3.30.70.330">
    <property type="match status" value="1"/>
</dbReference>
<evidence type="ECO:0000313" key="8">
    <source>
        <dbReference type="EMBL" id="CBJ26871.1"/>
    </source>
</evidence>
<proteinExistence type="predicted"/>
<feature type="region of interest" description="Disordered" evidence="6">
    <location>
        <begin position="65"/>
        <end position="114"/>
    </location>
</feature>
<name>D7G2P6_ECTSI</name>
<dbReference type="Pfam" id="PF12220">
    <property type="entry name" value="U1snRNP70_N"/>
    <property type="match status" value="1"/>
</dbReference>
<dbReference type="GO" id="GO:0071011">
    <property type="term" value="C:precatalytic spliceosome"/>
    <property type="evidence" value="ECO:0007669"/>
    <property type="project" value="TreeGrafter"/>
</dbReference>
<dbReference type="InterPro" id="IPR034143">
    <property type="entry name" value="snRNP70_RRM"/>
</dbReference>
<dbReference type="CDD" id="cd12236">
    <property type="entry name" value="RRM_snRNP70"/>
    <property type="match status" value="1"/>
</dbReference>
<evidence type="ECO:0000256" key="6">
    <source>
        <dbReference type="SAM" id="MobiDB-lite"/>
    </source>
</evidence>
<dbReference type="OMA" id="GRTTKGW"/>
<evidence type="ECO:0000313" key="9">
    <source>
        <dbReference type="Proteomes" id="UP000002630"/>
    </source>
</evidence>
<gene>
    <name evidence="8" type="ORF">Esi_0048_0093</name>
</gene>
<dbReference type="eggNOG" id="KOG0113">
    <property type="taxonomic scope" value="Eukaryota"/>
</dbReference>
<keyword evidence="2 5" id="KW-0694">RNA-binding</keyword>
<dbReference type="GO" id="GO:0030619">
    <property type="term" value="F:U1 snRNA binding"/>
    <property type="evidence" value="ECO:0007669"/>
    <property type="project" value="InterPro"/>
</dbReference>
<dbReference type="FunFam" id="3.30.70.330:FF:000132">
    <property type="entry name" value="Small nuclear ribonucleoprotein U11/U12 subunit 35"/>
    <property type="match status" value="1"/>
</dbReference>
<feature type="region of interest" description="Disordered" evidence="6">
    <location>
        <begin position="204"/>
        <end position="319"/>
    </location>
</feature>
<evidence type="ECO:0000256" key="5">
    <source>
        <dbReference type="PROSITE-ProRule" id="PRU00176"/>
    </source>
</evidence>
<evidence type="ECO:0000256" key="2">
    <source>
        <dbReference type="ARBA" id="ARBA00022884"/>
    </source>
</evidence>
<dbReference type="InterPro" id="IPR051183">
    <property type="entry name" value="U1_U11-U12_snRNP_70-35kDa"/>
</dbReference>
<reference evidence="8 9" key="1">
    <citation type="journal article" date="2010" name="Nature">
        <title>The Ectocarpus genome and the independent evolution of multicellularity in brown algae.</title>
        <authorList>
            <person name="Cock J.M."/>
            <person name="Sterck L."/>
            <person name="Rouze P."/>
            <person name="Scornet D."/>
            <person name="Allen A.E."/>
            <person name="Amoutzias G."/>
            <person name="Anthouard V."/>
            <person name="Artiguenave F."/>
            <person name="Aury J.M."/>
            <person name="Badger J.H."/>
            <person name="Beszteri B."/>
            <person name="Billiau K."/>
            <person name="Bonnet E."/>
            <person name="Bothwell J.H."/>
            <person name="Bowler C."/>
            <person name="Boyen C."/>
            <person name="Brownlee C."/>
            <person name="Carrano C.J."/>
            <person name="Charrier B."/>
            <person name="Cho G.Y."/>
            <person name="Coelho S.M."/>
            <person name="Collen J."/>
            <person name="Corre E."/>
            <person name="Da Silva C."/>
            <person name="Delage L."/>
            <person name="Delaroque N."/>
            <person name="Dittami S.M."/>
            <person name="Doulbeau S."/>
            <person name="Elias M."/>
            <person name="Farnham G."/>
            <person name="Gachon C.M."/>
            <person name="Gschloessl B."/>
            <person name="Heesch S."/>
            <person name="Jabbari K."/>
            <person name="Jubin C."/>
            <person name="Kawai H."/>
            <person name="Kimura K."/>
            <person name="Kloareg B."/>
            <person name="Kupper F.C."/>
            <person name="Lang D."/>
            <person name="Le Bail A."/>
            <person name="Leblanc C."/>
            <person name="Lerouge P."/>
            <person name="Lohr M."/>
            <person name="Lopez P.J."/>
            <person name="Martens C."/>
            <person name="Maumus F."/>
            <person name="Michel G."/>
            <person name="Miranda-Saavedra D."/>
            <person name="Morales J."/>
            <person name="Moreau H."/>
            <person name="Motomura T."/>
            <person name="Nagasato C."/>
            <person name="Napoli C.A."/>
            <person name="Nelson D.R."/>
            <person name="Nyvall-Collen P."/>
            <person name="Peters A.F."/>
            <person name="Pommier C."/>
            <person name="Potin P."/>
            <person name="Poulain J."/>
            <person name="Quesneville H."/>
            <person name="Read B."/>
            <person name="Rensing S.A."/>
            <person name="Ritter A."/>
            <person name="Rousvoal S."/>
            <person name="Samanta M."/>
            <person name="Samson G."/>
            <person name="Schroeder D.C."/>
            <person name="Segurens B."/>
            <person name="Strittmatter M."/>
            <person name="Tonon T."/>
            <person name="Tregear J.W."/>
            <person name="Valentin K."/>
            <person name="von Dassow P."/>
            <person name="Yamagishi T."/>
            <person name="Van de Peer Y."/>
            <person name="Wincker P."/>
        </authorList>
    </citation>
    <scope>NUCLEOTIDE SEQUENCE [LARGE SCALE GENOMIC DNA]</scope>
    <source>
        <strain evidence="9">Ec32 / CCAP1310/4</strain>
    </source>
</reference>
<dbReference type="InterPro" id="IPR035979">
    <property type="entry name" value="RBD_domain_sf"/>
</dbReference>
<evidence type="ECO:0000256" key="1">
    <source>
        <dbReference type="ARBA" id="ARBA00004123"/>
    </source>
</evidence>
<dbReference type="Pfam" id="PF00076">
    <property type="entry name" value="RRM_1"/>
    <property type="match status" value="1"/>
</dbReference>
<dbReference type="SMART" id="SM00360">
    <property type="entry name" value="RRM"/>
    <property type="match status" value="1"/>
</dbReference>
<dbReference type="Proteomes" id="UP000002630">
    <property type="component" value="Linkage Group LG23"/>
</dbReference>
<dbReference type="InParanoid" id="D7G2P6"/>
<dbReference type="EMBL" id="FN648685">
    <property type="protein sequence ID" value="CBJ26871.1"/>
    <property type="molecule type" value="Genomic_DNA"/>
</dbReference>
<dbReference type="OrthoDB" id="272703at2759"/>
<dbReference type="PANTHER" id="PTHR13952:SF5">
    <property type="entry name" value="U1 SMALL NUCLEAR RIBONUCLEOPROTEIN 70 KDA"/>
    <property type="match status" value="1"/>
</dbReference>
<comment type="subcellular location">
    <subcellularLocation>
        <location evidence="1">Nucleus</location>
    </subcellularLocation>
</comment>